<organism evidence="3 4">
    <name type="scientific">Smittium culicis</name>
    <dbReference type="NCBI Taxonomy" id="133412"/>
    <lineage>
        <taxon>Eukaryota</taxon>
        <taxon>Fungi</taxon>
        <taxon>Fungi incertae sedis</taxon>
        <taxon>Zoopagomycota</taxon>
        <taxon>Kickxellomycotina</taxon>
        <taxon>Harpellomycetes</taxon>
        <taxon>Harpellales</taxon>
        <taxon>Legeriomycetaceae</taxon>
        <taxon>Smittium</taxon>
    </lineage>
</organism>
<accession>A0A1R1XST8</accession>
<evidence type="ECO:0000313" key="4">
    <source>
        <dbReference type="Proteomes" id="UP000187283"/>
    </source>
</evidence>
<sequence length="107" mass="11610">MSKPLIAQPPSSILANFVKLLVPLYLVFACGVVHTPTAAALLPARIPILPLLLLSLHWISDTCSNIRVFGTRTVSPLHSLISAPRFRSPTSALSPTLSSTYTQNQYK</sequence>
<keyword evidence="2" id="KW-0812">Transmembrane</keyword>
<comment type="caution">
    <text evidence="3">The sequence shown here is derived from an EMBL/GenBank/DDBJ whole genome shotgun (WGS) entry which is preliminary data.</text>
</comment>
<feature type="transmembrane region" description="Helical" evidence="2">
    <location>
        <begin position="12"/>
        <end position="34"/>
    </location>
</feature>
<keyword evidence="2" id="KW-0472">Membrane</keyword>
<dbReference type="EMBL" id="LSSN01001996">
    <property type="protein sequence ID" value="OMJ17609.1"/>
    <property type="molecule type" value="Genomic_DNA"/>
</dbReference>
<name>A0A1R1XST8_9FUNG</name>
<protein>
    <submittedName>
        <fullName evidence="3">Uncharacterized protein</fullName>
    </submittedName>
</protein>
<evidence type="ECO:0000313" key="3">
    <source>
        <dbReference type="EMBL" id="OMJ17609.1"/>
    </source>
</evidence>
<keyword evidence="2" id="KW-1133">Transmembrane helix</keyword>
<evidence type="ECO:0000256" key="2">
    <source>
        <dbReference type="SAM" id="Phobius"/>
    </source>
</evidence>
<dbReference type="AlphaFoldDB" id="A0A1R1XST8"/>
<feature type="region of interest" description="Disordered" evidence="1">
    <location>
        <begin position="87"/>
        <end position="107"/>
    </location>
</feature>
<proteinExistence type="predicted"/>
<dbReference type="Proteomes" id="UP000187283">
    <property type="component" value="Unassembled WGS sequence"/>
</dbReference>
<feature type="compositionally biased region" description="Low complexity" evidence="1">
    <location>
        <begin position="88"/>
        <end position="107"/>
    </location>
</feature>
<evidence type="ECO:0000256" key="1">
    <source>
        <dbReference type="SAM" id="MobiDB-lite"/>
    </source>
</evidence>
<gene>
    <name evidence="3" type="ORF">AYI70_g5869</name>
</gene>
<reference evidence="3 4" key="1">
    <citation type="submission" date="2017-01" db="EMBL/GenBank/DDBJ databases">
        <authorList>
            <person name="Mah S.A."/>
            <person name="Swanson W.J."/>
            <person name="Moy G.W."/>
            <person name="Vacquier V.D."/>
        </authorList>
    </citation>
    <scope>NUCLEOTIDE SEQUENCE [LARGE SCALE GENOMIC DNA]</scope>
    <source>
        <strain evidence="3 4">GSMNP</strain>
    </source>
</reference>
<dbReference type="PROSITE" id="PS51257">
    <property type="entry name" value="PROKAR_LIPOPROTEIN"/>
    <property type="match status" value="1"/>
</dbReference>
<keyword evidence="4" id="KW-1185">Reference proteome</keyword>